<dbReference type="PROSITE" id="PS50943">
    <property type="entry name" value="HTH_CROC1"/>
    <property type="match status" value="1"/>
</dbReference>
<keyword evidence="2" id="KW-0238">DNA-binding</keyword>
<dbReference type="GO" id="GO:0003677">
    <property type="term" value="F:DNA binding"/>
    <property type="evidence" value="ECO:0007669"/>
    <property type="project" value="UniProtKB-KW"/>
</dbReference>
<dbReference type="SUPFAM" id="SSF47413">
    <property type="entry name" value="lambda repressor-like DNA-binding domains"/>
    <property type="match status" value="1"/>
</dbReference>
<dbReference type="RefSeq" id="WP_110311851.1">
    <property type="nucleotide sequence ID" value="NZ_QICL01000025.1"/>
</dbReference>
<evidence type="ECO:0000313" key="2">
    <source>
        <dbReference type="EMBL" id="PXV61230.1"/>
    </source>
</evidence>
<dbReference type="EMBL" id="QICL01000025">
    <property type="protein sequence ID" value="PXV61230.1"/>
    <property type="molecule type" value="Genomic_DNA"/>
</dbReference>
<organism evidence="2 3">
    <name type="scientific">Dysgonomonas alginatilytica</name>
    <dbReference type="NCBI Taxonomy" id="1605892"/>
    <lineage>
        <taxon>Bacteria</taxon>
        <taxon>Pseudomonadati</taxon>
        <taxon>Bacteroidota</taxon>
        <taxon>Bacteroidia</taxon>
        <taxon>Bacteroidales</taxon>
        <taxon>Dysgonomonadaceae</taxon>
        <taxon>Dysgonomonas</taxon>
    </lineage>
</organism>
<dbReference type="SMART" id="SM00530">
    <property type="entry name" value="HTH_XRE"/>
    <property type="match status" value="1"/>
</dbReference>
<dbReference type="Pfam" id="PF01381">
    <property type="entry name" value="HTH_3"/>
    <property type="match status" value="1"/>
</dbReference>
<accession>A0A2V3PMV8</accession>
<dbReference type="Proteomes" id="UP000247973">
    <property type="component" value="Unassembled WGS sequence"/>
</dbReference>
<dbReference type="AlphaFoldDB" id="A0A2V3PMV8"/>
<reference evidence="2 3" key="1">
    <citation type="submission" date="2018-03" db="EMBL/GenBank/DDBJ databases">
        <title>Genomic Encyclopedia of Archaeal and Bacterial Type Strains, Phase II (KMG-II): from individual species to whole genera.</title>
        <authorList>
            <person name="Goeker M."/>
        </authorList>
    </citation>
    <scope>NUCLEOTIDE SEQUENCE [LARGE SCALE GENOMIC DNA]</scope>
    <source>
        <strain evidence="2 3">DSM 100214</strain>
    </source>
</reference>
<protein>
    <submittedName>
        <fullName evidence="2">DNA-binding XRE family transcriptional regulator</fullName>
    </submittedName>
</protein>
<dbReference type="InterPro" id="IPR001387">
    <property type="entry name" value="Cro/C1-type_HTH"/>
</dbReference>
<name>A0A2V3PMV8_9BACT</name>
<dbReference type="CDD" id="cd00093">
    <property type="entry name" value="HTH_XRE"/>
    <property type="match status" value="1"/>
</dbReference>
<sequence length="78" mass="9006">MKSEVDLFVINKIREKRKELNISQRGLAEILGCSDGFIGQVESEKYNIRYSVHQVYTIAKWFDCPVSDLFPPIDTDNP</sequence>
<dbReference type="InterPro" id="IPR010982">
    <property type="entry name" value="Lambda_DNA-bd_dom_sf"/>
</dbReference>
<gene>
    <name evidence="2" type="ORF">CLV62_12563</name>
</gene>
<evidence type="ECO:0000259" key="1">
    <source>
        <dbReference type="PROSITE" id="PS50943"/>
    </source>
</evidence>
<comment type="caution">
    <text evidence="2">The sequence shown here is derived from an EMBL/GenBank/DDBJ whole genome shotgun (WGS) entry which is preliminary data.</text>
</comment>
<feature type="domain" description="HTH cro/C1-type" evidence="1">
    <location>
        <begin position="13"/>
        <end position="69"/>
    </location>
</feature>
<evidence type="ECO:0000313" key="3">
    <source>
        <dbReference type="Proteomes" id="UP000247973"/>
    </source>
</evidence>
<dbReference type="OrthoDB" id="1098513at2"/>
<dbReference type="Gene3D" id="1.10.260.40">
    <property type="entry name" value="lambda repressor-like DNA-binding domains"/>
    <property type="match status" value="1"/>
</dbReference>
<proteinExistence type="predicted"/>
<keyword evidence="3" id="KW-1185">Reference proteome</keyword>